<dbReference type="Gene3D" id="1.20.120.530">
    <property type="entry name" value="GntR ligand-binding domain-like"/>
    <property type="match status" value="1"/>
</dbReference>
<keyword evidence="2" id="KW-0238">DNA-binding</keyword>
<evidence type="ECO:0000259" key="5">
    <source>
        <dbReference type="PROSITE" id="PS50949"/>
    </source>
</evidence>
<dbReference type="GO" id="GO:0003700">
    <property type="term" value="F:DNA-binding transcription factor activity"/>
    <property type="evidence" value="ECO:0007669"/>
    <property type="project" value="InterPro"/>
</dbReference>
<evidence type="ECO:0000256" key="4">
    <source>
        <dbReference type="SAM" id="MobiDB-lite"/>
    </source>
</evidence>
<evidence type="ECO:0000256" key="1">
    <source>
        <dbReference type="ARBA" id="ARBA00023015"/>
    </source>
</evidence>
<reference evidence="6" key="1">
    <citation type="submission" date="2019-11" db="EMBL/GenBank/DDBJ databases">
        <title>Microbial mats filling the niche in hypersaline microbial mats.</title>
        <authorList>
            <person name="Wong H.L."/>
            <person name="Macleod F.I."/>
            <person name="White R.A. III"/>
            <person name="Burns B.P."/>
        </authorList>
    </citation>
    <scope>NUCLEOTIDE SEQUENCE</scope>
    <source>
        <strain evidence="6">Rbin_158</strain>
    </source>
</reference>
<feature type="domain" description="HTH gntR-type" evidence="5">
    <location>
        <begin position="28"/>
        <end position="95"/>
    </location>
</feature>
<dbReference type="EMBL" id="WJJP01000732">
    <property type="protein sequence ID" value="MBD3327433.1"/>
    <property type="molecule type" value="Genomic_DNA"/>
</dbReference>
<dbReference type="PANTHER" id="PTHR43537">
    <property type="entry name" value="TRANSCRIPTIONAL REGULATOR, GNTR FAMILY"/>
    <property type="match status" value="1"/>
</dbReference>
<keyword evidence="3" id="KW-0804">Transcription</keyword>
<dbReference type="InterPro" id="IPR000524">
    <property type="entry name" value="Tscrpt_reg_HTH_GntR"/>
</dbReference>
<sequence length="238" mass="26978">MISMSTNQARQPRRSDRLVASANTQKGQSLKQVAYDQIGQWLLDGIFQPGEALIETELAARLGISRTPVREALQQLAQEGLVEMVPRRGAFVRRVTLQDIEELFVIREAIEGIAARLAATKADADQLQRFAELFEAADREPDETRRQTLYEEAGDDFHAYILESCGNTRIIEIIGTYKVLLQKERQIAANIPGRIDRSSQEHRAILHALQQRDPDLAERAMRQHIVGTLNSMLESYRK</sequence>
<dbReference type="InterPro" id="IPR011711">
    <property type="entry name" value="GntR_C"/>
</dbReference>
<evidence type="ECO:0000313" key="6">
    <source>
        <dbReference type="EMBL" id="MBD3327433.1"/>
    </source>
</evidence>
<dbReference type="SMART" id="SM00345">
    <property type="entry name" value="HTH_GNTR"/>
    <property type="match status" value="1"/>
</dbReference>
<dbReference type="PROSITE" id="PS50949">
    <property type="entry name" value="HTH_GNTR"/>
    <property type="match status" value="1"/>
</dbReference>
<dbReference type="CDD" id="cd07377">
    <property type="entry name" value="WHTH_GntR"/>
    <property type="match status" value="1"/>
</dbReference>
<evidence type="ECO:0000256" key="3">
    <source>
        <dbReference type="ARBA" id="ARBA00023163"/>
    </source>
</evidence>
<accession>A0A9D5Q8F9</accession>
<gene>
    <name evidence="6" type="ORF">GF339_22800</name>
</gene>
<comment type="caution">
    <text evidence="6">The sequence shown here is derived from an EMBL/GenBank/DDBJ whole genome shotgun (WGS) entry which is preliminary data.</text>
</comment>
<evidence type="ECO:0000256" key="2">
    <source>
        <dbReference type="ARBA" id="ARBA00023125"/>
    </source>
</evidence>
<dbReference type="Proteomes" id="UP000649604">
    <property type="component" value="Unassembled WGS sequence"/>
</dbReference>
<dbReference type="PANTHER" id="PTHR43537:SF24">
    <property type="entry name" value="GLUCONATE OPERON TRANSCRIPTIONAL REPRESSOR"/>
    <property type="match status" value="1"/>
</dbReference>
<proteinExistence type="predicted"/>
<feature type="region of interest" description="Disordered" evidence="4">
    <location>
        <begin position="1"/>
        <end position="23"/>
    </location>
</feature>
<organism evidence="6 7">
    <name type="scientific">candidate division KSB3 bacterium</name>
    <dbReference type="NCBI Taxonomy" id="2044937"/>
    <lineage>
        <taxon>Bacteria</taxon>
        <taxon>candidate division KSB3</taxon>
    </lineage>
</organism>
<dbReference type="AlphaFoldDB" id="A0A9D5Q8F9"/>
<name>A0A9D5Q8F9_9BACT</name>
<keyword evidence="1" id="KW-0805">Transcription regulation</keyword>
<dbReference type="GO" id="GO:0003677">
    <property type="term" value="F:DNA binding"/>
    <property type="evidence" value="ECO:0007669"/>
    <property type="project" value="UniProtKB-KW"/>
</dbReference>
<dbReference type="SMART" id="SM00895">
    <property type="entry name" value="FCD"/>
    <property type="match status" value="1"/>
</dbReference>
<dbReference type="SUPFAM" id="SSF48008">
    <property type="entry name" value="GntR ligand-binding domain-like"/>
    <property type="match status" value="1"/>
</dbReference>
<dbReference type="Pfam" id="PF07729">
    <property type="entry name" value="FCD"/>
    <property type="match status" value="1"/>
</dbReference>
<protein>
    <submittedName>
        <fullName evidence="6">FCD domain-containing protein</fullName>
    </submittedName>
</protein>
<dbReference type="InterPro" id="IPR036390">
    <property type="entry name" value="WH_DNA-bd_sf"/>
</dbReference>
<dbReference type="InterPro" id="IPR008920">
    <property type="entry name" value="TF_FadR/GntR_C"/>
</dbReference>
<dbReference type="SUPFAM" id="SSF46785">
    <property type="entry name" value="Winged helix' DNA-binding domain"/>
    <property type="match status" value="1"/>
</dbReference>
<dbReference type="InterPro" id="IPR036388">
    <property type="entry name" value="WH-like_DNA-bd_sf"/>
</dbReference>
<dbReference type="PRINTS" id="PR00035">
    <property type="entry name" value="HTHGNTR"/>
</dbReference>
<evidence type="ECO:0000313" key="7">
    <source>
        <dbReference type="Proteomes" id="UP000649604"/>
    </source>
</evidence>
<dbReference type="Pfam" id="PF00392">
    <property type="entry name" value="GntR"/>
    <property type="match status" value="1"/>
</dbReference>
<dbReference type="Gene3D" id="1.10.10.10">
    <property type="entry name" value="Winged helix-like DNA-binding domain superfamily/Winged helix DNA-binding domain"/>
    <property type="match status" value="1"/>
</dbReference>
<feature type="compositionally biased region" description="Polar residues" evidence="4">
    <location>
        <begin position="1"/>
        <end position="10"/>
    </location>
</feature>